<sequence>MVGVWQSLKDAFYDNIRGLFFSDVFLCFNYDHDIFMSRAERLKWKKTREVVDKIYPVKNGLVTIRALKDASDFFTTYPFTYLCGMPKSTEQGMCKKTDLERHLPPETTYKDLIILEIDGYCFFITKRALEQEVNTFNSDLREFDYLFSPFLLMYSFIKPMLEDNIVIYATLEHARFFVMVSNQKEICYSKYYHFETDVKLGLQIQQEDKEAYEREEYKLQSFLKSIEANLMNMDFGQPVSTKEQPSDDPETLVDNMLHVNSIVQFLQESIKAVYDDPSCRVNDFIEKVVILNTYEISHQLIETLAEEIMLDVVNIPMSLTERMSILAKKEQYRETEL</sequence>
<gene>
    <name evidence="1" type="ORF">HSUHS5_1188</name>
</gene>
<comment type="caution">
    <text evidence="1">The sequence shown here is derived from an EMBL/GenBank/DDBJ whole genome shotgun (WGS) entry which is preliminary data.</text>
</comment>
<dbReference type="AlphaFoldDB" id="E7G5A5"/>
<evidence type="ECO:0000313" key="1">
    <source>
        <dbReference type="EMBL" id="EFX41470.1"/>
    </source>
</evidence>
<dbReference type="EMBL" id="ADHO01000259">
    <property type="protein sequence ID" value="EFX41470.1"/>
    <property type="molecule type" value="Genomic_DNA"/>
</dbReference>
<reference evidence="1 2" key="1">
    <citation type="journal article" date="2011" name="Vet. Res.">
        <title>Genome sequence of Helicobacter suis supports its role in gastric pathology.</title>
        <authorList>
            <person name="Vermoote M."/>
            <person name="Vandekerckhove T.T."/>
            <person name="Flahou B."/>
            <person name="Pasmans F."/>
            <person name="Smet A."/>
            <person name="De Groote D."/>
            <person name="Van Criekinge W."/>
            <person name="Ducatelle R."/>
            <person name="Haesebrouck F."/>
        </authorList>
    </citation>
    <scope>NUCLEOTIDE SEQUENCE [LARGE SCALE GENOMIC DNA]</scope>
    <source>
        <strain evidence="1 2">HS5</strain>
    </source>
</reference>
<proteinExistence type="predicted"/>
<protein>
    <submittedName>
        <fullName evidence="1">Uncharacterized protein</fullName>
    </submittedName>
</protein>
<evidence type="ECO:0000313" key="2">
    <source>
        <dbReference type="Proteomes" id="UP000054093"/>
    </source>
</evidence>
<dbReference type="Proteomes" id="UP000054093">
    <property type="component" value="Unassembled WGS sequence"/>
</dbReference>
<accession>E7G5A5</accession>
<name>E7G5A5_9HELI</name>
<organism evidence="1 2">
    <name type="scientific">Helicobacter suis HS5</name>
    <dbReference type="NCBI Taxonomy" id="710394"/>
    <lineage>
        <taxon>Bacteria</taxon>
        <taxon>Pseudomonadati</taxon>
        <taxon>Campylobacterota</taxon>
        <taxon>Epsilonproteobacteria</taxon>
        <taxon>Campylobacterales</taxon>
        <taxon>Helicobacteraceae</taxon>
        <taxon>Helicobacter</taxon>
    </lineage>
</organism>